<reference evidence="1 2" key="1">
    <citation type="submission" date="2018-06" db="EMBL/GenBank/DDBJ databases">
        <title>Marinomonas sp. YLB-05 draft genome sequence.</title>
        <authorList>
            <person name="Yu L."/>
            <person name="Tang X."/>
        </authorList>
    </citation>
    <scope>NUCLEOTIDE SEQUENCE [LARGE SCALE GENOMIC DNA]</scope>
    <source>
        <strain evidence="1 2">YLB-05</strain>
    </source>
</reference>
<dbReference type="Gene3D" id="1.25.40.10">
    <property type="entry name" value="Tetratricopeptide repeat domain"/>
    <property type="match status" value="2"/>
</dbReference>
<evidence type="ECO:0000313" key="1">
    <source>
        <dbReference type="EMBL" id="RDL43581.1"/>
    </source>
</evidence>
<accession>A0A370U733</accession>
<keyword evidence="2" id="KW-1185">Reference proteome</keyword>
<organism evidence="1 2">
    <name type="scientific">Marinomonas piezotolerans</name>
    <dbReference type="NCBI Taxonomy" id="2213058"/>
    <lineage>
        <taxon>Bacteria</taxon>
        <taxon>Pseudomonadati</taxon>
        <taxon>Pseudomonadota</taxon>
        <taxon>Gammaproteobacteria</taxon>
        <taxon>Oceanospirillales</taxon>
        <taxon>Oceanospirillaceae</taxon>
        <taxon>Marinomonas</taxon>
    </lineage>
</organism>
<dbReference type="SUPFAM" id="SSF48452">
    <property type="entry name" value="TPR-like"/>
    <property type="match status" value="1"/>
</dbReference>
<proteinExistence type="predicted"/>
<dbReference type="AlphaFoldDB" id="A0A370U733"/>
<name>A0A370U733_9GAMM</name>
<evidence type="ECO:0008006" key="3">
    <source>
        <dbReference type="Google" id="ProtNLM"/>
    </source>
</evidence>
<dbReference type="InterPro" id="IPR011990">
    <property type="entry name" value="TPR-like_helical_dom_sf"/>
</dbReference>
<dbReference type="Proteomes" id="UP000254326">
    <property type="component" value="Unassembled WGS sequence"/>
</dbReference>
<protein>
    <recommendedName>
        <fullName evidence="3">Tetratricopeptide repeat protein</fullName>
    </recommendedName>
</protein>
<sequence>MEYDVQSIPVNQSNHAAQLTQLLQAEFSLQRHGGKAAFPLYFDAAQNTNDASVSQRATSAAIASDNNDAVLLATQLWLEQDPKAAQAYPVRLQALLVDEQTKIAQELLTQCKKEGIALDFLPDFVDQNIRNNRIMGQLQTLLASKDLKDDVFVQTAKIHLDFAEGQYTSILQRIENILVQSSDKEAEALIVIKAFSLQQVGQNTLAQQTLEAGEQKYPNSQRIFANLLDIMIENQQSDAAIEKFHSAQLPLYLRQQIGLSIGQRLLQQGSTKQTIKFMSTLPRQGGLGYQINFVLANALHDNGQLDSALNTLSNVYGGLSWNASELVVKWLYNAKQPERINSIILQRTTNDNEPGHVIGVVDLHLQKQRKDLAYELLNQSLAALSDTDAIRYRRAIMHDQDGNGQAAISDLKILVEQHPNDASYLNALGYTIMVRTPDNMKEAIKLIEKAYALDPKDPAIIDSLGWAHYLQGDVAQANQLLSEAWSLMKDAEIGAHYGEVLWVMEDTDGAYDVWQRALEINDQLPTLRQTLQRYAPEMLTEAKDKQ</sequence>
<evidence type="ECO:0000313" key="2">
    <source>
        <dbReference type="Proteomes" id="UP000254326"/>
    </source>
</evidence>
<gene>
    <name evidence="1" type="ORF">DN730_12560</name>
</gene>
<comment type="caution">
    <text evidence="1">The sequence shown here is derived from an EMBL/GenBank/DDBJ whole genome shotgun (WGS) entry which is preliminary data.</text>
</comment>
<dbReference type="EMBL" id="QKRA01000006">
    <property type="protein sequence ID" value="RDL43581.1"/>
    <property type="molecule type" value="Genomic_DNA"/>
</dbReference>